<evidence type="ECO:0000313" key="6">
    <source>
        <dbReference type="EMBL" id="CAD8344081.1"/>
    </source>
</evidence>
<reference evidence="6" key="1">
    <citation type="submission" date="2021-01" db="EMBL/GenBank/DDBJ databases">
        <authorList>
            <person name="Corre E."/>
            <person name="Pelletier E."/>
            <person name="Niang G."/>
            <person name="Scheremetjew M."/>
            <person name="Finn R."/>
            <person name="Kale V."/>
            <person name="Holt S."/>
            <person name="Cochrane G."/>
            <person name="Meng A."/>
            <person name="Brown T."/>
            <person name="Cohen L."/>
        </authorList>
    </citation>
    <scope>NUCLEOTIDE SEQUENCE</scope>
    <source>
        <strain evidence="6">B593</strain>
    </source>
</reference>
<dbReference type="Pfam" id="PF05118">
    <property type="entry name" value="Asp_Arg_Hydrox"/>
    <property type="match status" value="1"/>
</dbReference>
<evidence type="ECO:0000256" key="4">
    <source>
        <dbReference type="SAM" id="Phobius"/>
    </source>
</evidence>
<keyword evidence="4" id="KW-0812">Transmembrane</keyword>
<dbReference type="InterPro" id="IPR051821">
    <property type="entry name" value="Asp/Asn_beta-hydroxylase"/>
</dbReference>
<proteinExistence type="inferred from homology"/>
<feature type="domain" description="Aspartyl/asparaginy/proline hydroxylase" evidence="5">
    <location>
        <begin position="208"/>
        <end position="346"/>
    </location>
</feature>
<evidence type="ECO:0000256" key="1">
    <source>
        <dbReference type="ARBA" id="ARBA00007730"/>
    </source>
</evidence>
<feature type="transmembrane region" description="Helical" evidence="4">
    <location>
        <begin position="12"/>
        <end position="29"/>
    </location>
</feature>
<dbReference type="InterPro" id="IPR027443">
    <property type="entry name" value="IPNS-like_sf"/>
</dbReference>
<dbReference type="PANTHER" id="PTHR46332">
    <property type="entry name" value="ASPARTATE BETA-HYDROXYLASE DOMAIN-CONTAINING PROTEIN 2"/>
    <property type="match status" value="1"/>
</dbReference>
<dbReference type="GO" id="GO:0051213">
    <property type="term" value="F:dioxygenase activity"/>
    <property type="evidence" value="ECO:0007669"/>
    <property type="project" value="UniProtKB-KW"/>
</dbReference>
<evidence type="ECO:0000256" key="2">
    <source>
        <dbReference type="ARBA" id="ARBA00022964"/>
    </source>
</evidence>
<dbReference type="EMBL" id="HBEH01000964">
    <property type="protein sequence ID" value="CAD8344081.1"/>
    <property type="molecule type" value="Transcribed_RNA"/>
</dbReference>
<gene>
    <name evidence="6" type="ORF">PARE0329_LOCUS716</name>
</gene>
<dbReference type="Gene3D" id="2.60.120.330">
    <property type="entry name" value="B-lactam Antibiotic, Isopenicillin N Synthase, Chain"/>
    <property type="match status" value="1"/>
</dbReference>
<name>A0A7R9ZUK7_9STRA</name>
<evidence type="ECO:0000256" key="3">
    <source>
        <dbReference type="ARBA" id="ARBA00023002"/>
    </source>
</evidence>
<sequence length="404" mass="46086">MDLETNNEHGWLTLLLVAITTILIWYFRFCRDVVFISHESRHSNEIGTQDQSTVSCCKNSDCVRCQRYRYVQERARRKLSWILRDLEARDPSAFSMLNRRIPDAILQSEKGKDYNKSHLRDGGAAHLTSSLQKPTVLMVLDLPSKEIVTEWHRNACSYLKERQTRAIVSKALASLGHGEICGETGVVEPRTPSSFSMVPTNDSEWIRNDSLGEWRVFQILNQGVWNPILLNKDHGRPCRDLLELVREIPGLLTDSLFGNVFVSKIYPGTIIEPHCGPTNIRHRLQFLLKLPDGRQDARNHNADANPTPRLSLSVGNEEKIEWVKSNDAFVFDDSFIHSVTYQEKASSRNNRRATTSIEISENQGLRSKDSSSRIVLIADLWHSGLQDVETRLLKDLYPPYSSSS</sequence>
<dbReference type="PANTHER" id="PTHR46332:SF5">
    <property type="entry name" value="ASPARTATE BETA-HYDROXYLASE DOMAIN CONTAINING 2"/>
    <property type="match status" value="1"/>
</dbReference>
<keyword evidence="2" id="KW-0223">Dioxygenase</keyword>
<keyword evidence="3" id="KW-0560">Oxidoreductase</keyword>
<keyword evidence="4" id="KW-1133">Transmembrane helix</keyword>
<dbReference type="GO" id="GO:0016020">
    <property type="term" value="C:membrane"/>
    <property type="evidence" value="ECO:0007669"/>
    <property type="project" value="TreeGrafter"/>
</dbReference>
<organism evidence="6">
    <name type="scientific">Pseudo-nitzschia arenysensis</name>
    <dbReference type="NCBI Taxonomy" id="697910"/>
    <lineage>
        <taxon>Eukaryota</taxon>
        <taxon>Sar</taxon>
        <taxon>Stramenopiles</taxon>
        <taxon>Ochrophyta</taxon>
        <taxon>Bacillariophyta</taxon>
        <taxon>Bacillariophyceae</taxon>
        <taxon>Bacillariophycidae</taxon>
        <taxon>Bacillariales</taxon>
        <taxon>Bacillariaceae</taxon>
        <taxon>Pseudo-nitzschia</taxon>
    </lineage>
</organism>
<keyword evidence="4" id="KW-0472">Membrane</keyword>
<evidence type="ECO:0000259" key="5">
    <source>
        <dbReference type="Pfam" id="PF05118"/>
    </source>
</evidence>
<accession>A0A7R9ZUK7</accession>
<dbReference type="AlphaFoldDB" id="A0A7R9ZUK7"/>
<dbReference type="InterPro" id="IPR007803">
    <property type="entry name" value="Asp/Arg/Pro-Hydrxlase"/>
</dbReference>
<comment type="similarity">
    <text evidence="1">Belongs to the aspartyl/asparaginyl beta-hydroxylase family.</text>
</comment>
<protein>
    <recommendedName>
        <fullName evidence="5">Aspartyl/asparaginy/proline hydroxylase domain-containing protein</fullName>
    </recommendedName>
</protein>